<feature type="transmembrane region" description="Helical" evidence="7">
    <location>
        <begin position="1021"/>
        <end position="1042"/>
    </location>
</feature>
<dbReference type="PANTHER" id="PTHR30618:SF0">
    <property type="entry name" value="PURINE-URACIL PERMEASE NCS1"/>
    <property type="match status" value="1"/>
</dbReference>
<feature type="transmembrane region" description="Helical" evidence="7">
    <location>
        <begin position="1351"/>
        <end position="1375"/>
    </location>
</feature>
<dbReference type="InterPro" id="IPR036075">
    <property type="entry name" value="ARMT-1-like_metal-bd_sf"/>
</dbReference>
<feature type="transmembrane region" description="Helical" evidence="7">
    <location>
        <begin position="1062"/>
        <end position="1084"/>
    </location>
</feature>
<feature type="transmembrane region" description="Helical" evidence="7">
    <location>
        <begin position="1313"/>
        <end position="1330"/>
    </location>
</feature>
<dbReference type="InterPro" id="IPR045225">
    <property type="entry name" value="Uracil/uridine/allantoin_perm"/>
</dbReference>
<dbReference type="OrthoDB" id="2018619at2759"/>
<dbReference type="SUPFAM" id="SSF111321">
    <property type="entry name" value="AF1104-like"/>
    <property type="match status" value="1"/>
</dbReference>
<dbReference type="SUPFAM" id="SSF55961">
    <property type="entry name" value="Bet v1-like"/>
    <property type="match status" value="1"/>
</dbReference>
<feature type="transmembrane region" description="Helical" evidence="7">
    <location>
        <begin position="734"/>
        <end position="754"/>
    </location>
</feature>
<dbReference type="InterPro" id="IPR002791">
    <property type="entry name" value="ARMT1-like_metal-bd"/>
</dbReference>
<evidence type="ECO:0000256" key="3">
    <source>
        <dbReference type="ARBA" id="ARBA00008974"/>
    </source>
</evidence>
<keyword evidence="5 7" id="KW-1133">Transmembrane helix</keyword>
<keyword evidence="6 7" id="KW-0472">Membrane</keyword>
<comment type="caution">
    <text evidence="9">The sequence shown here is derived from an EMBL/GenBank/DDBJ whole genome shotgun (WGS) entry which is preliminary data.</text>
</comment>
<feature type="transmembrane region" description="Helical" evidence="7">
    <location>
        <begin position="1275"/>
        <end position="1293"/>
    </location>
</feature>
<comment type="similarity">
    <text evidence="3">Belongs to the purine-cytosine permease (2.A.39) family.</text>
</comment>
<dbReference type="Gene3D" id="3.30.530.20">
    <property type="match status" value="1"/>
</dbReference>
<evidence type="ECO:0000313" key="9">
    <source>
        <dbReference type="EMBL" id="KAF5353296.1"/>
    </source>
</evidence>
<evidence type="ECO:0000313" key="10">
    <source>
        <dbReference type="Proteomes" id="UP000559027"/>
    </source>
</evidence>
<protein>
    <recommendedName>
        <fullName evidence="8">Damage-control phosphatase ARMT1-like metal-binding domain-containing protein</fullName>
    </recommendedName>
</protein>
<proteinExistence type="inferred from homology"/>
<feature type="transmembrane region" description="Helical" evidence="7">
    <location>
        <begin position="707"/>
        <end position="727"/>
    </location>
</feature>
<evidence type="ECO:0000256" key="1">
    <source>
        <dbReference type="ARBA" id="ARBA00001967"/>
    </source>
</evidence>
<name>A0A8H5D5W5_9AGAR</name>
<evidence type="ECO:0000256" key="5">
    <source>
        <dbReference type="ARBA" id="ARBA00022989"/>
    </source>
</evidence>
<feature type="transmembrane region" description="Helical" evidence="7">
    <location>
        <begin position="558"/>
        <end position="577"/>
    </location>
</feature>
<accession>A0A8H5D5W5</accession>
<dbReference type="PANTHER" id="PTHR30618">
    <property type="entry name" value="NCS1 FAMILY PURINE/PYRIMIDINE TRANSPORTER"/>
    <property type="match status" value="1"/>
</dbReference>
<evidence type="ECO:0000259" key="8">
    <source>
        <dbReference type="Pfam" id="PF01937"/>
    </source>
</evidence>
<dbReference type="GO" id="GO:0015205">
    <property type="term" value="F:nucleobase transmembrane transporter activity"/>
    <property type="evidence" value="ECO:0007669"/>
    <property type="project" value="TreeGrafter"/>
</dbReference>
<feature type="transmembrane region" description="Helical" evidence="7">
    <location>
        <begin position="1202"/>
        <end position="1222"/>
    </location>
</feature>
<feature type="domain" description="Damage-control phosphatase ARMT1-like metal-binding" evidence="8">
    <location>
        <begin position="8"/>
        <end position="234"/>
    </location>
</feature>
<gene>
    <name evidence="9" type="ORF">D9756_008115</name>
</gene>
<dbReference type="InterPro" id="IPR023393">
    <property type="entry name" value="START-like_dom_sf"/>
</dbReference>
<dbReference type="Pfam" id="PF08982">
    <property type="entry name" value="AtaL"/>
    <property type="match status" value="1"/>
</dbReference>
<feature type="transmembrane region" description="Helical" evidence="7">
    <location>
        <begin position="1168"/>
        <end position="1190"/>
    </location>
</feature>
<dbReference type="InterPro" id="IPR015075">
    <property type="entry name" value="AtaL"/>
</dbReference>
<feature type="transmembrane region" description="Helical" evidence="7">
    <location>
        <begin position="1128"/>
        <end position="1148"/>
    </location>
</feature>
<dbReference type="Gene3D" id="1.10.4160.10">
    <property type="entry name" value="Hydantoin permease"/>
    <property type="match status" value="1"/>
</dbReference>
<dbReference type="EMBL" id="JAACJO010000010">
    <property type="protein sequence ID" value="KAF5353296.1"/>
    <property type="molecule type" value="Genomic_DNA"/>
</dbReference>
<evidence type="ECO:0000256" key="2">
    <source>
        <dbReference type="ARBA" id="ARBA00004141"/>
    </source>
</evidence>
<dbReference type="InterPro" id="IPR001248">
    <property type="entry name" value="Pur-cyt_permease"/>
</dbReference>
<dbReference type="GO" id="GO:0005886">
    <property type="term" value="C:plasma membrane"/>
    <property type="evidence" value="ECO:0007669"/>
    <property type="project" value="TreeGrafter"/>
</dbReference>
<keyword evidence="10" id="KW-1185">Reference proteome</keyword>
<dbReference type="Proteomes" id="UP000559027">
    <property type="component" value="Unassembled WGS sequence"/>
</dbReference>
<evidence type="ECO:0000256" key="6">
    <source>
        <dbReference type="ARBA" id="ARBA00023136"/>
    </source>
</evidence>
<reference evidence="9 10" key="1">
    <citation type="journal article" date="2020" name="ISME J.">
        <title>Uncovering the hidden diversity of litter-decomposition mechanisms in mushroom-forming fungi.</title>
        <authorList>
            <person name="Floudas D."/>
            <person name="Bentzer J."/>
            <person name="Ahren D."/>
            <person name="Johansson T."/>
            <person name="Persson P."/>
            <person name="Tunlid A."/>
        </authorList>
    </citation>
    <scope>NUCLEOTIDE SEQUENCE [LARGE SCALE GENOMIC DNA]</scope>
    <source>
        <strain evidence="9 10">CBS 146.42</strain>
    </source>
</reference>
<feature type="transmembrane region" description="Helical" evidence="7">
    <location>
        <begin position="986"/>
        <end position="1009"/>
    </location>
</feature>
<evidence type="ECO:0000256" key="7">
    <source>
        <dbReference type="SAM" id="Phobius"/>
    </source>
</evidence>
<dbReference type="Pfam" id="PF01937">
    <property type="entry name" value="ARMT1-like_dom"/>
    <property type="match status" value="1"/>
</dbReference>
<keyword evidence="4 7" id="KW-0812">Transmembrane</keyword>
<feature type="transmembrane region" description="Helical" evidence="7">
    <location>
        <begin position="679"/>
        <end position="695"/>
    </location>
</feature>
<dbReference type="Pfam" id="PF02133">
    <property type="entry name" value="Transp_cyt_pur"/>
    <property type="match status" value="2"/>
</dbReference>
<comment type="subcellular location">
    <subcellularLocation>
        <location evidence="2">Membrane</location>
        <topology evidence="2">Multi-pass membrane protein</topology>
    </subcellularLocation>
</comment>
<feature type="transmembrane region" description="Helical" evidence="7">
    <location>
        <begin position="637"/>
        <end position="659"/>
    </location>
</feature>
<comment type="cofactor">
    <cofactor evidence="1">
        <name>Ni(2+)</name>
        <dbReference type="ChEBI" id="CHEBI:49786"/>
    </cofactor>
</comment>
<sequence>MLLAHQADISRLQTVGKEAQAARHELILKDDQDAAWEHFKSLKNARVDIVLDNCEFRARLEDIRTDLICSITKPDLSPKMIPWFVSDVTPPDFKQSFESLLDPKFFDSTPEGVNESRQHLVSMITRWKNYVDRGIFALSVSQDLHLGEDTHGKADFWTSPYPYWNMKIHAPALYEYLSESDFVIFKGDLNYRKLTGDIKWPAWTPFAEALRDLAGAFPILSLRTNKADVVVGVDRAVSEELDAQSGNKWRVDGRSRCRAIDHIVGLLMLAPSATFTFVDALTTGNVKNQLSAEIARSPERDLKSILNYDPWSVVCTAENLREESSMSPGLRCLSMKSMQSWKQVGPHPRICGGVVYPCVSWSIDRLAQARLPVSSQLTPPVIVRDIEKPTNDRKGRSYPQLSLTPPRTSSQGIFHSFHLLPIVFAARRAVLVALQAITLIGNNDGVAILSGALSQTNATQARDGLPMMVNGRLALCDGIPGQSTVSCQILWAWDTTDPSSGNGTFTLDPRATDDTGQSPVHNIGITNLVDDSLDLPDNCIYSLRWLLDTLKDNKREDVVTLCFQIWMLSLAFVTVLYESIPHLGASLLGHVLGTGWAAYRVGSTNRLTYIYRQAVVPRMCSGEDFLKDWWDHRKSNAAGIVVVNACTLAVMMYLSYTILKIYARQSFARVGVSDQVRRIYKLTGFFSLASVSIWLDKINQGVVQRFAIHGKLYLAVFVVTILGWVCVRRECARRYAVFCIISLFLVTLFTALFFSQMHVNDTLVGMNFTADTFYDHKADPENVFPLRLKSSDTLVSEGAEHHIILTKSRGSSVYSHPEGSPILLSSTPADMKSLITTPAHPVHGSTLGTKILITRDVETKQDPLPPVPAQPRATATTNRLVLRFSELPGRVSSLASLHQALDEFPLPPTAMHPVQEIRRYAPNSSPANAHQDDKTKNLSIDKSVMLLTSYFKPSTWSLEPEASQYGPNSRWSNKDMDPVPVHKRTWTAWNFVAFWVASAANVAVWQLASSMLAVGLSWREALAAIAVAHIIIAAVVVLNGAIGASLHTAFPVVTRVSFGFWLSYFAVISRVVLSMFWFGILTFTGSECVYQMLKAIWPSTQRVPNRLSDGASVTTVGKQRSSSVRHLFTAKSIIVPIAWLAILIWAFVKVPSSQSLEPQRASIGGVAYSWAWLSIAVTSCGELLYGEVLWDPLHLIDRWDNRAAAFFASSTFMLATLGTNIASNSLSAANDMMVLLPEYINIRRGQVICAIIGGWALCPWEILASAPKFMSFMSGYTVFLGPFAAIMTVDYWITRKCKVDVPAMYDPSGRYKYWHGINWRALITLVVSVTPNLPGLIHNINPEIDVGNASFMFNVSWLSGFFVAGLVYCVLSAVFPPRETFVDHTILGIEAEDEVVTNEGNSAGSPYTPLGEYLAVLRSTRWTTEFNLTRALTIGNGPPVKEEVEMDEPTICYFDSQTAETHIANIISYNERNELMLTFSFVGGVPAFAPMTQEPSMEELNESVGIGVQTTIDRIRELVEKGEIGNS</sequence>
<organism evidence="9 10">
    <name type="scientific">Leucocoprinus leucothites</name>
    <dbReference type="NCBI Taxonomy" id="201217"/>
    <lineage>
        <taxon>Eukaryota</taxon>
        <taxon>Fungi</taxon>
        <taxon>Dikarya</taxon>
        <taxon>Basidiomycota</taxon>
        <taxon>Agaricomycotina</taxon>
        <taxon>Agaricomycetes</taxon>
        <taxon>Agaricomycetidae</taxon>
        <taxon>Agaricales</taxon>
        <taxon>Agaricineae</taxon>
        <taxon>Agaricaceae</taxon>
        <taxon>Leucocoprinus</taxon>
    </lineage>
</organism>
<evidence type="ECO:0000256" key="4">
    <source>
        <dbReference type="ARBA" id="ARBA00022692"/>
    </source>
</evidence>